<reference evidence="1 2" key="1">
    <citation type="submission" date="2021-07" db="EMBL/GenBank/DDBJ databases">
        <authorList>
            <person name="Palmer J.M."/>
        </authorList>
    </citation>
    <scope>NUCLEOTIDE SEQUENCE [LARGE SCALE GENOMIC DNA]</scope>
    <source>
        <strain evidence="1 2">AT_MEX2019</strain>
        <tissue evidence="1">Muscle</tissue>
    </source>
</reference>
<dbReference type="EMBL" id="JAHUTI010083557">
    <property type="protein sequence ID" value="MED6259409.1"/>
    <property type="molecule type" value="Genomic_DNA"/>
</dbReference>
<sequence length="112" mass="12256">VIGSDRRCWTLSGNSPSAATRGDTEPQNSAATSAFYPPSLYPSLLPCCVQGIFGSSDSVCPCRRFSSLVMAISCESRHDQKLVSSGFKRVVFHVCCRVADEISLTRRWRCCS</sequence>
<evidence type="ECO:0000313" key="1">
    <source>
        <dbReference type="EMBL" id="MED6259409.1"/>
    </source>
</evidence>
<feature type="non-terminal residue" evidence="1">
    <location>
        <position position="1"/>
    </location>
</feature>
<keyword evidence="2" id="KW-1185">Reference proteome</keyword>
<dbReference type="Proteomes" id="UP001345963">
    <property type="component" value="Unassembled WGS sequence"/>
</dbReference>
<name>A0ABU7CC91_9TELE</name>
<accession>A0ABU7CC91</accession>
<proteinExistence type="predicted"/>
<protein>
    <submittedName>
        <fullName evidence="1">Uncharacterized protein</fullName>
    </submittedName>
</protein>
<organism evidence="1 2">
    <name type="scientific">Ataeniobius toweri</name>
    <dbReference type="NCBI Taxonomy" id="208326"/>
    <lineage>
        <taxon>Eukaryota</taxon>
        <taxon>Metazoa</taxon>
        <taxon>Chordata</taxon>
        <taxon>Craniata</taxon>
        <taxon>Vertebrata</taxon>
        <taxon>Euteleostomi</taxon>
        <taxon>Actinopterygii</taxon>
        <taxon>Neopterygii</taxon>
        <taxon>Teleostei</taxon>
        <taxon>Neoteleostei</taxon>
        <taxon>Acanthomorphata</taxon>
        <taxon>Ovalentaria</taxon>
        <taxon>Atherinomorphae</taxon>
        <taxon>Cyprinodontiformes</taxon>
        <taxon>Goodeidae</taxon>
        <taxon>Ataeniobius</taxon>
    </lineage>
</organism>
<gene>
    <name evidence="1" type="ORF">ATANTOWER_022378</name>
</gene>
<evidence type="ECO:0000313" key="2">
    <source>
        <dbReference type="Proteomes" id="UP001345963"/>
    </source>
</evidence>
<comment type="caution">
    <text evidence="1">The sequence shown here is derived from an EMBL/GenBank/DDBJ whole genome shotgun (WGS) entry which is preliminary data.</text>
</comment>